<gene>
    <name evidence="2" type="ORF">V3H18_11135</name>
</gene>
<evidence type="ECO:0000256" key="1">
    <source>
        <dbReference type="SAM" id="SignalP"/>
    </source>
</evidence>
<keyword evidence="1" id="KW-0732">Signal</keyword>
<accession>A0ABU7XI74</accession>
<dbReference type="SUPFAM" id="SSF56954">
    <property type="entry name" value="Outer membrane efflux proteins (OEP)"/>
    <property type="match status" value="1"/>
</dbReference>
<feature type="signal peptide" evidence="1">
    <location>
        <begin position="1"/>
        <end position="27"/>
    </location>
</feature>
<dbReference type="Proteomes" id="UP001350748">
    <property type="component" value="Unassembled WGS sequence"/>
</dbReference>
<name>A0ABU7XI74_9HYPH</name>
<dbReference type="PANTHER" id="PTHR30203">
    <property type="entry name" value="OUTER MEMBRANE CATION EFFLUX PROTEIN"/>
    <property type="match status" value="1"/>
</dbReference>
<proteinExistence type="predicted"/>
<dbReference type="RefSeq" id="WP_332082117.1">
    <property type="nucleotide sequence ID" value="NZ_JAZHYN010000031.1"/>
</dbReference>
<keyword evidence="3" id="KW-1185">Reference proteome</keyword>
<dbReference type="EMBL" id="JAZHYN010000031">
    <property type="protein sequence ID" value="MEF3367086.1"/>
    <property type="molecule type" value="Genomic_DNA"/>
</dbReference>
<evidence type="ECO:0000313" key="2">
    <source>
        <dbReference type="EMBL" id="MEF3367086.1"/>
    </source>
</evidence>
<dbReference type="InterPro" id="IPR010131">
    <property type="entry name" value="MdtP/NodT-like"/>
</dbReference>
<feature type="chain" id="PRO_5045215401" evidence="1">
    <location>
        <begin position="28"/>
        <end position="484"/>
    </location>
</feature>
<sequence>MISPAFLTRLATTGGLSLLLASCATFAPDGGTHVATEAARREFGKDFVALRSEADDAFVKSRVELLLKHPLTADSAVEIALLNNRGLQAAFNRLGVAEAIMTREKLPPNPTIAFSRLAGPLGYEMEGAVVANILALATLPARAEIADDRFRAAQYDAAAETLRLGYAARRAFLRAVAARELMGSLAEASRSADAVAATARRLGETGAMNRLDQAKDQLSSAEVATRLASARLLASNERERLARALGLWGKELDFLLPNALSAPPQRPRNLPHIEEEAVGRRVDLQIAHAEIRALAKTLGLIEATRFVNLFELSGGAMIKSESPINPETGRTETTRFRFAGGGAALEIPIFDFGETRVREGEQTWRGAVNALTQKAVEARSQARQSYRTYRYAHEIAQFRKREILALQTIVSEETLRRYNGMLVDVFPLLENARKRALLEAAAIEAKRDYWIAETDLRAAISGPAEALGAAPVVGMNSEAEGERP</sequence>
<comment type="caution">
    <text evidence="2">The sequence shown here is derived from an EMBL/GenBank/DDBJ whole genome shotgun (WGS) entry which is preliminary data.</text>
</comment>
<dbReference type="PANTHER" id="PTHR30203:SF24">
    <property type="entry name" value="BLR4935 PROTEIN"/>
    <property type="match status" value="1"/>
</dbReference>
<evidence type="ECO:0000313" key="3">
    <source>
        <dbReference type="Proteomes" id="UP001350748"/>
    </source>
</evidence>
<reference evidence="2 3" key="1">
    <citation type="submission" date="2024-02" db="EMBL/GenBank/DDBJ databases">
        <authorList>
            <person name="Grouzdev D."/>
        </authorList>
    </citation>
    <scope>NUCLEOTIDE SEQUENCE [LARGE SCALE GENOMIC DNA]</scope>
    <source>
        <strain evidence="2 3">9N</strain>
    </source>
</reference>
<organism evidence="2 3">
    <name type="scientific">Methylocystis borbori</name>
    <dbReference type="NCBI Taxonomy" id="3118750"/>
    <lineage>
        <taxon>Bacteria</taxon>
        <taxon>Pseudomonadati</taxon>
        <taxon>Pseudomonadota</taxon>
        <taxon>Alphaproteobacteria</taxon>
        <taxon>Hyphomicrobiales</taxon>
        <taxon>Methylocystaceae</taxon>
        <taxon>Methylocystis</taxon>
    </lineage>
</organism>
<protein>
    <submittedName>
        <fullName evidence="2">TolC family protein</fullName>
    </submittedName>
</protein>
<dbReference type="Gene3D" id="1.20.1600.10">
    <property type="entry name" value="Outer membrane efflux proteins (OEP)"/>
    <property type="match status" value="1"/>
</dbReference>